<dbReference type="Pfam" id="PF12802">
    <property type="entry name" value="MarR_2"/>
    <property type="match status" value="1"/>
</dbReference>
<gene>
    <name evidence="2" type="ORF">RM446_01725</name>
</gene>
<accession>A0ABU2KNI6</accession>
<dbReference type="PANTHER" id="PTHR33164">
    <property type="entry name" value="TRANSCRIPTIONAL REGULATOR, MARR FAMILY"/>
    <property type="match status" value="1"/>
</dbReference>
<evidence type="ECO:0000313" key="2">
    <source>
        <dbReference type="EMBL" id="MDT0300827.1"/>
    </source>
</evidence>
<dbReference type="PANTHER" id="PTHR33164:SF43">
    <property type="entry name" value="HTH-TYPE TRANSCRIPTIONAL REPRESSOR YETL"/>
    <property type="match status" value="1"/>
</dbReference>
<dbReference type="SUPFAM" id="SSF46785">
    <property type="entry name" value="Winged helix' DNA-binding domain"/>
    <property type="match status" value="1"/>
</dbReference>
<keyword evidence="3" id="KW-1185">Reference proteome</keyword>
<comment type="caution">
    <text evidence="2">The sequence shown here is derived from an EMBL/GenBank/DDBJ whole genome shotgun (WGS) entry which is preliminary data.</text>
</comment>
<organism evidence="2 3">
    <name type="scientific">Streptomonospora wellingtoniae</name>
    <dbReference type="NCBI Taxonomy" id="3075544"/>
    <lineage>
        <taxon>Bacteria</taxon>
        <taxon>Bacillati</taxon>
        <taxon>Actinomycetota</taxon>
        <taxon>Actinomycetes</taxon>
        <taxon>Streptosporangiales</taxon>
        <taxon>Nocardiopsidaceae</taxon>
        <taxon>Streptomonospora</taxon>
    </lineage>
</organism>
<dbReference type="InterPro" id="IPR039422">
    <property type="entry name" value="MarR/SlyA-like"/>
</dbReference>
<dbReference type="InterPro" id="IPR036390">
    <property type="entry name" value="WH_DNA-bd_sf"/>
</dbReference>
<feature type="domain" description="HTH marR-type" evidence="1">
    <location>
        <begin position="1"/>
        <end position="129"/>
    </location>
</feature>
<proteinExistence type="predicted"/>
<reference evidence="3" key="1">
    <citation type="submission" date="2023-07" db="EMBL/GenBank/DDBJ databases">
        <title>30 novel species of actinomycetes from the DSMZ collection.</title>
        <authorList>
            <person name="Nouioui I."/>
        </authorList>
    </citation>
    <scope>NUCLEOTIDE SEQUENCE [LARGE SCALE GENOMIC DNA]</scope>
    <source>
        <strain evidence="3">DSM 45055</strain>
    </source>
</reference>
<dbReference type="SMART" id="SM00347">
    <property type="entry name" value="HTH_MARR"/>
    <property type="match status" value="1"/>
</dbReference>
<evidence type="ECO:0000313" key="3">
    <source>
        <dbReference type="Proteomes" id="UP001183226"/>
    </source>
</evidence>
<dbReference type="InterPro" id="IPR000835">
    <property type="entry name" value="HTH_MarR-typ"/>
</dbReference>
<name>A0ABU2KNI6_9ACTN</name>
<dbReference type="EMBL" id="JAVREK010000001">
    <property type="protein sequence ID" value="MDT0300827.1"/>
    <property type="molecule type" value="Genomic_DNA"/>
</dbReference>
<dbReference type="PROSITE" id="PS50995">
    <property type="entry name" value="HTH_MARR_2"/>
    <property type="match status" value="1"/>
</dbReference>
<sequence length="142" mass="15396">MARMIGNTLGQQLEQALRHFSLTHAQLAALAQLGLAHPEPLTGTRLAHRAGVTPQAMSNAVSDLQDRGLVARQANPNHGRVLDVTITGDGRDLLDRAQVAAKSVEDRAMSALTPAQEHQLKELLRTVMVTLDLYLPDTGHNR</sequence>
<dbReference type="Proteomes" id="UP001183226">
    <property type="component" value="Unassembled WGS sequence"/>
</dbReference>
<evidence type="ECO:0000259" key="1">
    <source>
        <dbReference type="PROSITE" id="PS50995"/>
    </source>
</evidence>
<dbReference type="InterPro" id="IPR036388">
    <property type="entry name" value="WH-like_DNA-bd_sf"/>
</dbReference>
<dbReference type="RefSeq" id="WP_311543249.1">
    <property type="nucleotide sequence ID" value="NZ_JAVREK010000001.1"/>
</dbReference>
<protein>
    <submittedName>
        <fullName evidence="2">MarR family transcriptional regulator</fullName>
    </submittedName>
</protein>
<dbReference type="Gene3D" id="1.10.10.10">
    <property type="entry name" value="Winged helix-like DNA-binding domain superfamily/Winged helix DNA-binding domain"/>
    <property type="match status" value="1"/>
</dbReference>